<reference evidence="3" key="1">
    <citation type="journal article" date="2019" name="Int. J. Syst. Evol. Microbiol.">
        <title>The Global Catalogue of Microorganisms (GCM) 10K type strain sequencing project: providing services to taxonomists for standard genome sequencing and annotation.</title>
        <authorList>
            <consortium name="The Broad Institute Genomics Platform"/>
            <consortium name="The Broad Institute Genome Sequencing Center for Infectious Disease"/>
            <person name="Wu L."/>
            <person name="Ma J."/>
        </authorList>
    </citation>
    <scope>NUCLEOTIDE SEQUENCE [LARGE SCALE GENOMIC DNA]</scope>
    <source>
        <strain evidence="3">JCM 13852</strain>
    </source>
</reference>
<accession>A0ABW0XU03</accession>
<feature type="domain" description="Group II intron maturase-specific" evidence="1">
    <location>
        <begin position="28"/>
        <end position="82"/>
    </location>
</feature>
<comment type="caution">
    <text evidence="2">The sequence shown here is derived from an EMBL/GenBank/DDBJ whole genome shotgun (WGS) entry which is preliminary data.</text>
</comment>
<dbReference type="Pfam" id="PF08388">
    <property type="entry name" value="GIIM"/>
    <property type="match status" value="1"/>
</dbReference>
<dbReference type="Proteomes" id="UP001596183">
    <property type="component" value="Unassembled WGS sequence"/>
</dbReference>
<dbReference type="EMBL" id="JBHSPC010000095">
    <property type="protein sequence ID" value="MFC5673836.1"/>
    <property type="molecule type" value="Genomic_DNA"/>
</dbReference>
<sequence length="105" mass="12214">MPHTFRCSAVAAYRHPGGLSPVRPQSAEVGNPTVRGWMQYFGRFYRSALTPLLTRINACLARWIRQKHKKLAALRKALQKMWEIADRYPRMFAHWSWTTVASVAW</sequence>
<dbReference type="RefSeq" id="WP_381218123.1">
    <property type="nucleotide sequence ID" value="NZ_JBHSPC010000095.1"/>
</dbReference>
<evidence type="ECO:0000313" key="3">
    <source>
        <dbReference type="Proteomes" id="UP001596183"/>
    </source>
</evidence>
<evidence type="ECO:0000313" key="2">
    <source>
        <dbReference type="EMBL" id="MFC5673836.1"/>
    </source>
</evidence>
<organism evidence="2 3">
    <name type="scientific">Streptomyces incanus</name>
    <dbReference type="NCBI Taxonomy" id="887453"/>
    <lineage>
        <taxon>Bacteria</taxon>
        <taxon>Bacillati</taxon>
        <taxon>Actinomycetota</taxon>
        <taxon>Actinomycetes</taxon>
        <taxon>Kitasatosporales</taxon>
        <taxon>Streptomycetaceae</taxon>
        <taxon>Streptomyces</taxon>
    </lineage>
</organism>
<keyword evidence="3" id="KW-1185">Reference proteome</keyword>
<gene>
    <name evidence="2" type="ORF">ACFP2V_28235</name>
</gene>
<protein>
    <submittedName>
        <fullName evidence="2">Group II intron maturase-specific domain-containing protein</fullName>
    </submittedName>
</protein>
<name>A0ABW0XU03_9ACTN</name>
<dbReference type="InterPro" id="IPR013597">
    <property type="entry name" value="Mat_intron_G2"/>
</dbReference>
<evidence type="ECO:0000259" key="1">
    <source>
        <dbReference type="Pfam" id="PF08388"/>
    </source>
</evidence>
<proteinExistence type="predicted"/>